<gene>
    <name evidence="6" type="ORF">SYNPS1DRAFT_20581</name>
</gene>
<accession>A0A4P9Z5X8</accession>
<protein>
    <submittedName>
        <fullName evidence="6">HRDC-like protein</fullName>
    </submittedName>
</protein>
<dbReference type="SUPFAM" id="SSF47819">
    <property type="entry name" value="HRDC-like"/>
    <property type="match status" value="1"/>
</dbReference>
<dbReference type="Gene3D" id="1.20.1250.40">
    <property type="match status" value="1"/>
</dbReference>
<dbReference type="GO" id="GO:0006352">
    <property type="term" value="P:DNA-templated transcription initiation"/>
    <property type="evidence" value="ECO:0007669"/>
    <property type="project" value="InterPro"/>
</dbReference>
<dbReference type="GO" id="GO:0000166">
    <property type="term" value="F:nucleotide binding"/>
    <property type="evidence" value="ECO:0007669"/>
    <property type="project" value="InterPro"/>
</dbReference>
<feature type="domain" description="RNA polymerase Rpb4/RPC9 core" evidence="5">
    <location>
        <begin position="54"/>
        <end position="169"/>
    </location>
</feature>
<keyword evidence="2" id="KW-0539">Nucleus</keyword>
<comment type="subcellular location">
    <subcellularLocation>
        <location evidence="1">Nucleus</location>
    </subcellularLocation>
</comment>
<dbReference type="InterPro" id="IPR038324">
    <property type="entry name" value="Rpb4/RPC9_sf"/>
</dbReference>
<evidence type="ECO:0000313" key="6">
    <source>
        <dbReference type="EMBL" id="RKP28053.1"/>
    </source>
</evidence>
<keyword evidence="7" id="KW-1185">Reference proteome</keyword>
<dbReference type="SMART" id="SM00657">
    <property type="entry name" value="RPOL4c"/>
    <property type="match status" value="1"/>
</dbReference>
<evidence type="ECO:0000256" key="3">
    <source>
        <dbReference type="ARBA" id="ARBA00025724"/>
    </source>
</evidence>
<evidence type="ECO:0000313" key="7">
    <source>
        <dbReference type="Proteomes" id="UP000278143"/>
    </source>
</evidence>
<feature type="compositionally biased region" description="Low complexity" evidence="4">
    <location>
        <begin position="10"/>
        <end position="31"/>
    </location>
</feature>
<dbReference type="AlphaFoldDB" id="A0A4P9Z5X8"/>
<evidence type="ECO:0000259" key="5">
    <source>
        <dbReference type="SMART" id="SM00657"/>
    </source>
</evidence>
<dbReference type="InterPro" id="IPR005574">
    <property type="entry name" value="Rpb4/RPC9"/>
</dbReference>
<dbReference type="EMBL" id="KZ989123">
    <property type="protein sequence ID" value="RKP28053.1"/>
    <property type="molecule type" value="Genomic_DNA"/>
</dbReference>
<evidence type="ECO:0000256" key="4">
    <source>
        <dbReference type="SAM" id="MobiDB-lite"/>
    </source>
</evidence>
<evidence type="ECO:0000256" key="1">
    <source>
        <dbReference type="ARBA" id="ARBA00004123"/>
    </source>
</evidence>
<dbReference type="GO" id="GO:0030880">
    <property type="term" value="C:RNA polymerase complex"/>
    <property type="evidence" value="ECO:0007669"/>
    <property type="project" value="InterPro"/>
</dbReference>
<dbReference type="Pfam" id="PF03874">
    <property type="entry name" value="RNA_pol_Rpb4"/>
    <property type="match status" value="1"/>
</dbReference>
<reference evidence="7" key="1">
    <citation type="journal article" date="2018" name="Nat. Microbiol.">
        <title>Leveraging single-cell genomics to expand the fungal tree of life.</title>
        <authorList>
            <person name="Ahrendt S.R."/>
            <person name="Quandt C.A."/>
            <person name="Ciobanu D."/>
            <person name="Clum A."/>
            <person name="Salamov A."/>
            <person name="Andreopoulos B."/>
            <person name="Cheng J.F."/>
            <person name="Woyke T."/>
            <person name="Pelin A."/>
            <person name="Henrissat B."/>
            <person name="Reynolds N.K."/>
            <person name="Benny G.L."/>
            <person name="Smith M.E."/>
            <person name="James T.Y."/>
            <person name="Grigoriev I.V."/>
        </authorList>
    </citation>
    <scope>NUCLEOTIDE SEQUENCE [LARGE SCALE GENOMIC DNA]</scope>
    <source>
        <strain evidence="7">Benny S71-1</strain>
    </source>
</reference>
<sequence length="170" mass="18846">MDVDYSAEFASDGSLLPAPSASAAAEDAVPATQQKKFRRGRVEDTDAAVLQLGEDFNSAECLFVTEVQLLLRDVRQKKIQQMGEKSLGGVFQKVYAHAEQFSRFKDDHGAQEVRRTVNRAQLAPFEAAQLANLCCEDPDEAKSLIPSLAMHIDDERLQTLLTEIQSFKKS</sequence>
<organism evidence="6 7">
    <name type="scientific">Syncephalis pseudoplumigaleata</name>
    <dbReference type="NCBI Taxonomy" id="1712513"/>
    <lineage>
        <taxon>Eukaryota</taxon>
        <taxon>Fungi</taxon>
        <taxon>Fungi incertae sedis</taxon>
        <taxon>Zoopagomycota</taxon>
        <taxon>Zoopagomycotina</taxon>
        <taxon>Zoopagomycetes</taxon>
        <taxon>Zoopagales</taxon>
        <taxon>Piptocephalidaceae</taxon>
        <taxon>Syncephalis</taxon>
    </lineage>
</organism>
<dbReference type="GO" id="GO:0005634">
    <property type="term" value="C:nucleus"/>
    <property type="evidence" value="ECO:0007669"/>
    <property type="project" value="UniProtKB-SubCell"/>
</dbReference>
<dbReference type="OrthoDB" id="2186918at2759"/>
<dbReference type="InterPro" id="IPR010997">
    <property type="entry name" value="HRDC-like_sf"/>
</dbReference>
<dbReference type="Proteomes" id="UP000278143">
    <property type="component" value="Unassembled WGS sequence"/>
</dbReference>
<name>A0A4P9Z5X8_9FUNG</name>
<comment type="similarity">
    <text evidence="3">Belongs to the eukaryotic RPB4 RNA polymerase subunit family.</text>
</comment>
<proteinExistence type="inferred from homology"/>
<dbReference type="InterPro" id="IPR006590">
    <property type="entry name" value="RNA_pol_Rpb4/RPC9_core"/>
</dbReference>
<evidence type="ECO:0000256" key="2">
    <source>
        <dbReference type="ARBA" id="ARBA00023242"/>
    </source>
</evidence>
<dbReference type="PANTHER" id="PTHR21297">
    <property type="entry name" value="DNA-DIRECTED RNA POLYMERASE II"/>
    <property type="match status" value="1"/>
</dbReference>
<dbReference type="InterPro" id="IPR045222">
    <property type="entry name" value="Rpb4-like"/>
</dbReference>
<feature type="region of interest" description="Disordered" evidence="4">
    <location>
        <begin position="1"/>
        <end position="34"/>
    </location>
</feature>